<keyword evidence="3" id="KW-1185">Reference proteome</keyword>
<dbReference type="PANTHER" id="PTHR38011:SF11">
    <property type="entry name" value="2,5-DIAMINO-6-RIBOSYLAMINO-4(3H)-PYRIMIDINONE 5'-PHOSPHATE REDUCTASE"/>
    <property type="match status" value="1"/>
</dbReference>
<evidence type="ECO:0000313" key="3">
    <source>
        <dbReference type="Proteomes" id="UP001597079"/>
    </source>
</evidence>
<proteinExistence type="predicted"/>
<dbReference type="RefSeq" id="WP_377941768.1">
    <property type="nucleotide sequence ID" value="NZ_JBHUCX010000014.1"/>
</dbReference>
<dbReference type="EMBL" id="JBHUCX010000014">
    <property type="protein sequence ID" value="MFD1674066.1"/>
    <property type="molecule type" value="Genomic_DNA"/>
</dbReference>
<reference evidence="3" key="1">
    <citation type="journal article" date="2019" name="Int. J. Syst. Evol. Microbiol.">
        <title>The Global Catalogue of Microorganisms (GCM) 10K type strain sequencing project: providing services to taxonomists for standard genome sequencing and annotation.</title>
        <authorList>
            <consortium name="The Broad Institute Genomics Platform"/>
            <consortium name="The Broad Institute Genome Sequencing Center for Infectious Disease"/>
            <person name="Wu L."/>
            <person name="Ma J."/>
        </authorList>
    </citation>
    <scope>NUCLEOTIDE SEQUENCE [LARGE SCALE GENOMIC DNA]</scope>
    <source>
        <strain evidence="3">CGMCC 1.12286</strain>
    </source>
</reference>
<sequence length="202" mass="23259">MTGNQRKLVFYGAISVDGYLARKNHSLDWLLGTEGEEDMGYPDFYATIDSILMGKKTYDQILLQVPGEFPYKEKKCYVFSRSTSGSTNYVDFINEDIVAFTKVLKRQSGKRIWMMGGGEVLYPLIQEKLVDEFILQIAPSIIGHGIPLFIPGDQENKLKLIDVKHYKQLVELHYVLKEPVGRVCVRQKMLINETRTWRNTND</sequence>
<dbReference type="Proteomes" id="UP001597079">
    <property type="component" value="Unassembled WGS sequence"/>
</dbReference>
<protein>
    <submittedName>
        <fullName evidence="2">Dihydrofolate reductase family protein</fullName>
    </submittedName>
</protein>
<evidence type="ECO:0000313" key="2">
    <source>
        <dbReference type="EMBL" id="MFD1674066.1"/>
    </source>
</evidence>
<dbReference type="InterPro" id="IPR050765">
    <property type="entry name" value="Riboflavin_Biosynth_HTPR"/>
</dbReference>
<name>A0ABW4JCG5_9BACL</name>
<organism evidence="2 3">
    <name type="scientific">Alicyclobacillus fodiniaquatilis</name>
    <dbReference type="NCBI Taxonomy" id="1661150"/>
    <lineage>
        <taxon>Bacteria</taxon>
        <taxon>Bacillati</taxon>
        <taxon>Bacillota</taxon>
        <taxon>Bacilli</taxon>
        <taxon>Bacillales</taxon>
        <taxon>Alicyclobacillaceae</taxon>
        <taxon>Alicyclobacillus</taxon>
    </lineage>
</organism>
<gene>
    <name evidence="2" type="ORF">ACFSB2_04990</name>
</gene>
<dbReference type="PANTHER" id="PTHR38011">
    <property type="entry name" value="DIHYDROFOLATE REDUCTASE FAMILY PROTEIN (AFU_ORTHOLOGUE AFUA_8G06820)"/>
    <property type="match status" value="1"/>
</dbReference>
<dbReference type="Gene3D" id="3.40.430.10">
    <property type="entry name" value="Dihydrofolate Reductase, subunit A"/>
    <property type="match status" value="1"/>
</dbReference>
<evidence type="ECO:0000259" key="1">
    <source>
        <dbReference type="Pfam" id="PF01872"/>
    </source>
</evidence>
<dbReference type="SUPFAM" id="SSF53597">
    <property type="entry name" value="Dihydrofolate reductase-like"/>
    <property type="match status" value="1"/>
</dbReference>
<dbReference type="InterPro" id="IPR024072">
    <property type="entry name" value="DHFR-like_dom_sf"/>
</dbReference>
<dbReference type="InterPro" id="IPR002734">
    <property type="entry name" value="RibDG_C"/>
</dbReference>
<comment type="caution">
    <text evidence="2">The sequence shown here is derived from an EMBL/GenBank/DDBJ whole genome shotgun (WGS) entry which is preliminary data.</text>
</comment>
<dbReference type="Pfam" id="PF01872">
    <property type="entry name" value="RibD_C"/>
    <property type="match status" value="1"/>
</dbReference>
<accession>A0ABW4JCG5</accession>
<feature type="domain" description="Bacterial bifunctional deaminase-reductase C-terminal" evidence="1">
    <location>
        <begin position="8"/>
        <end position="167"/>
    </location>
</feature>